<dbReference type="GO" id="GO:0006508">
    <property type="term" value="P:proteolysis"/>
    <property type="evidence" value="ECO:0007669"/>
    <property type="project" value="UniProtKB-KW"/>
</dbReference>
<name>A0ABD5WB49_9EURY</name>
<keyword evidence="2" id="KW-1185">Reference proteome</keyword>
<dbReference type="EMBL" id="JBHTAH010000005">
    <property type="protein sequence ID" value="MFC7069675.1"/>
    <property type="molecule type" value="Genomic_DNA"/>
</dbReference>
<accession>A0ABD5WB49</accession>
<protein>
    <submittedName>
        <fullName evidence="1">Serine protease</fullName>
    </submittedName>
</protein>
<dbReference type="InterPro" id="IPR009003">
    <property type="entry name" value="Peptidase_S1_PA"/>
</dbReference>
<proteinExistence type="predicted"/>
<evidence type="ECO:0000313" key="2">
    <source>
        <dbReference type="Proteomes" id="UP001596461"/>
    </source>
</evidence>
<evidence type="ECO:0000313" key="1">
    <source>
        <dbReference type="EMBL" id="MFC7069675.1"/>
    </source>
</evidence>
<dbReference type="SUPFAM" id="SSF50494">
    <property type="entry name" value="Trypsin-like serine proteases"/>
    <property type="match status" value="1"/>
</dbReference>
<dbReference type="Proteomes" id="UP001596461">
    <property type="component" value="Unassembled WGS sequence"/>
</dbReference>
<dbReference type="RefSeq" id="WP_284030593.1">
    <property type="nucleotide sequence ID" value="NZ_CP126154.1"/>
</dbReference>
<dbReference type="GO" id="GO:0008233">
    <property type="term" value="F:peptidase activity"/>
    <property type="evidence" value="ECO:0007669"/>
    <property type="project" value="UniProtKB-KW"/>
</dbReference>
<dbReference type="Gene3D" id="2.40.10.120">
    <property type="match status" value="1"/>
</dbReference>
<keyword evidence="1" id="KW-0378">Hydrolase</keyword>
<organism evidence="1 2">
    <name type="scientific">Halobaculum lipolyticum</name>
    <dbReference type="NCBI Taxonomy" id="3032001"/>
    <lineage>
        <taxon>Archaea</taxon>
        <taxon>Methanobacteriati</taxon>
        <taxon>Methanobacteriota</taxon>
        <taxon>Stenosarchaea group</taxon>
        <taxon>Halobacteria</taxon>
        <taxon>Halobacteriales</taxon>
        <taxon>Haloferacaceae</taxon>
        <taxon>Halobaculum</taxon>
    </lineage>
</organism>
<reference evidence="1 2" key="1">
    <citation type="journal article" date="2019" name="Int. J. Syst. Evol. Microbiol.">
        <title>The Global Catalogue of Microorganisms (GCM) 10K type strain sequencing project: providing services to taxonomists for standard genome sequencing and annotation.</title>
        <authorList>
            <consortium name="The Broad Institute Genomics Platform"/>
            <consortium name="The Broad Institute Genome Sequencing Center for Infectious Disease"/>
            <person name="Wu L."/>
            <person name="Ma J."/>
        </authorList>
    </citation>
    <scope>NUCLEOTIDE SEQUENCE [LARGE SCALE GENOMIC DNA]</scope>
    <source>
        <strain evidence="1 2">DT31</strain>
    </source>
</reference>
<keyword evidence="1" id="KW-0645">Protease</keyword>
<dbReference type="AlphaFoldDB" id="A0ABD5WB49"/>
<dbReference type="GeneID" id="81125430"/>
<dbReference type="Pfam" id="PF13365">
    <property type="entry name" value="Trypsin_2"/>
    <property type="match status" value="1"/>
</dbReference>
<sequence>MSAPDRKVPQEFATVTLIQYPSLSGHATGFFYLGQDDNQYLITNKHVVDPEEDDVENIRILLRGSSNLADLEYQDISLLSESGGRNWLEHPVDTDADVVAVPLDVDLRNYGNRVFSRENFLPDEIQIGAGQQAMILGYPFKGKSPYVPVARSALISSPYGVPFEGMNCFATDANMHSGTSGSPVLTIPSAIQQTDSGISMMSGKQTYLLGVHSATLHSGHDPEEGPLNLNLSWYAGLIEDIINSG</sequence>
<comment type="caution">
    <text evidence="1">The sequence shown here is derived from an EMBL/GenBank/DDBJ whole genome shotgun (WGS) entry which is preliminary data.</text>
</comment>
<gene>
    <name evidence="1" type="ORF">ACFQL9_08480</name>
</gene>